<evidence type="ECO:0000313" key="4">
    <source>
        <dbReference type="Proteomes" id="UP000252519"/>
    </source>
</evidence>
<evidence type="ECO:0000313" key="3">
    <source>
        <dbReference type="EMBL" id="RCN49102.1"/>
    </source>
</evidence>
<keyword evidence="4" id="KW-1185">Reference proteome</keyword>
<comment type="caution">
    <text evidence="3">The sequence shown here is derived from an EMBL/GenBank/DDBJ whole genome shotgun (WGS) entry which is preliminary data.</text>
</comment>
<keyword evidence="1" id="KW-0175">Coiled coil</keyword>
<dbReference type="PANTHER" id="PTHR45615">
    <property type="entry name" value="MYOSIN HEAVY CHAIN, NON-MUSCLE"/>
    <property type="match status" value="1"/>
</dbReference>
<feature type="compositionally biased region" description="Low complexity" evidence="2">
    <location>
        <begin position="1562"/>
        <end position="1571"/>
    </location>
</feature>
<protein>
    <submittedName>
        <fullName evidence="3">Uncharacterized protein</fullName>
    </submittedName>
</protein>
<feature type="compositionally biased region" description="Acidic residues" evidence="2">
    <location>
        <begin position="1659"/>
        <end position="1673"/>
    </location>
</feature>
<dbReference type="OrthoDB" id="5801533at2759"/>
<feature type="compositionally biased region" description="Basic and acidic residues" evidence="2">
    <location>
        <begin position="505"/>
        <end position="521"/>
    </location>
</feature>
<feature type="coiled-coil region" evidence="1">
    <location>
        <begin position="277"/>
        <end position="367"/>
    </location>
</feature>
<feature type="region of interest" description="Disordered" evidence="2">
    <location>
        <begin position="1653"/>
        <end position="1673"/>
    </location>
</feature>
<dbReference type="PANTHER" id="PTHR45615:SF80">
    <property type="entry name" value="GRIP DOMAIN-CONTAINING PROTEIN"/>
    <property type="match status" value="1"/>
</dbReference>
<organism evidence="3 4">
    <name type="scientific">Ancylostoma caninum</name>
    <name type="common">Dog hookworm</name>
    <dbReference type="NCBI Taxonomy" id="29170"/>
    <lineage>
        <taxon>Eukaryota</taxon>
        <taxon>Metazoa</taxon>
        <taxon>Ecdysozoa</taxon>
        <taxon>Nematoda</taxon>
        <taxon>Chromadorea</taxon>
        <taxon>Rhabditida</taxon>
        <taxon>Rhabditina</taxon>
        <taxon>Rhabditomorpha</taxon>
        <taxon>Strongyloidea</taxon>
        <taxon>Ancylostomatidae</taxon>
        <taxon>Ancylostomatinae</taxon>
        <taxon>Ancylostoma</taxon>
    </lineage>
</organism>
<feature type="compositionally biased region" description="Polar residues" evidence="2">
    <location>
        <begin position="1258"/>
        <end position="1269"/>
    </location>
</feature>
<feature type="compositionally biased region" description="Polar residues" evidence="2">
    <location>
        <begin position="30"/>
        <end position="48"/>
    </location>
</feature>
<feature type="compositionally biased region" description="Pro residues" evidence="2">
    <location>
        <begin position="1546"/>
        <end position="1561"/>
    </location>
</feature>
<dbReference type="EMBL" id="JOJR01000038">
    <property type="protein sequence ID" value="RCN49102.1"/>
    <property type="molecule type" value="Genomic_DNA"/>
</dbReference>
<evidence type="ECO:0000256" key="2">
    <source>
        <dbReference type="SAM" id="MobiDB-lite"/>
    </source>
</evidence>
<reference evidence="3 4" key="1">
    <citation type="submission" date="2014-10" db="EMBL/GenBank/DDBJ databases">
        <title>Draft genome of the hookworm Ancylostoma caninum.</title>
        <authorList>
            <person name="Mitreva M."/>
        </authorList>
    </citation>
    <scope>NUCLEOTIDE SEQUENCE [LARGE SCALE GENOMIC DNA]</scope>
    <source>
        <strain evidence="3 4">Baltimore</strain>
    </source>
</reference>
<sequence>MNDINNWREEETLDLTSDISSHGSDKSVDGETSTTTLQPQDISVNSSAVLGPRTPIANVLNRSDSSAPRGRLSLSQPVLSSPSQSPGNNRLSKHVCGEYFTPTTTTESSACEDSRRQRGFKETSRGTKCNFSFLKKIIKAAKLSVATYQNMELERLLPRDVKDILQEYYSLQNSRLDLINEREELAALRRQLKAEADQAEANAQTKLQHLNAELRDCERQKKDLQQQNEQVQKERIAELECALAKMEEMPTSLDALKGEDSDWTIRSECDVLDYSIASELRERLSAAENENELLHRKVESLQKELDEKAAAVNDVASQSKVGQTFVIGGGCDAETYLHRIDDLEARLREEQEERSKASAALAAYMSRYHKLEKKLQEGQVSVSDSPFRNKEEARERAMQIYHGLCHLAMENKDLRKECARLCKQNSILSANSTAHSIRHTETPSDNDAVAEKSSLVIDEHLEEKQKELLRDLEDFIANAGDYDSLIDVMKDANNDFLHISDADFSSRSKGSPDRSEMRGPPRDSIAPENLSMVNASLVELMNLSLNTSKDIAKFRERLGLFRGLMERIFETLRNSGLLLEEVLEQLGSGSEEHKQLAEKIRAMKFAWNTCLNETHTIMGAIDETNICMNDVSLRLMAVEKSINEVSFRMDFSAMHTSTHFFTQTDAQNRSQLEAAVCHESDVSDLLTQIASQKEEIITLRSQLAEAEGARDAARSSHESISKKINEFEAEIAQLSGERDKLIAAAKSFEAEKKELRVSLQEQKLAMEHLNEDQSQIRQSAEALLKEVADKDATIIELEGKLMLSKKSSEKLKAAMLEREDDVRKLQEALEQEHQRKIMENNTLKADLVAAQESSQSLRLDIEKIRNEYNMKEVTIRHLKEQLQTATESNSRMAELVCELQQAANEKEKEKMSRKDSESGTTVVEVQAIPTVAKIKSREAQTDMTRTALAQIELDSVSYSSELKELHTAYRELAMAIGQLVVKDVDIIPTSGDIVSIEKSCKELARLIRHEKRRRDKQAVEIAEVTEKVTDLHRKGRVFFSALAETVQNDLQKAVSSDPPNYTPPQQKDFFSALAETVQNDLQKAVSSDPPNYTPPQQKYEIPMRQKLYVLTSMAVDLVNELRRLSNLNASGHTVDFKKVIDQARYLRNELNERFVIVRAEKENVHSYHLSDLINMVELLSKDNRTLYDSLNRCKADYENLKKDANNPELEKKIAAQLRSIHAVMGESNRACELLQGATSKASNRAKLTNPHMTEESTTRQSDVEATSSRGSASVCVDGLFTSTDKPANVSGLEYDAVVQGNVARTTVSGLELLMLYLEAEIHRARAFIRNCGVRVRRFFKESSFIDFSRIARLFINLADRRFAVDMSDLNQDEAMIFNVVPLRSRWKPPKYTFNDLELVLTTDEQVEDGVVHAYTIRSPAWSCLPPPLTSHQSENDLREFQFFNRPLKMSLTADEDDERMSLPSTMVTDQELKIQSLEAQLALLSKQMQSLLTGKGGPIVAPTGLFDCSPSPSDDEGKGTSLCSPADTVKVIVPPEGQQISALPKVCPPSGPPPPPPPPPSALSSSSISLSKNAPTPVKRTVLQMVNKSANADRETLPVRPSVFDLTTVQLKKTNTARSPGGTPVLRQSRLHAGSDEGNYLAMALREKFRSVQDSLSEHEDEVNNSWLEDDAD</sequence>
<dbReference type="STRING" id="29170.A0A368GXL4"/>
<feature type="compositionally biased region" description="Low complexity" evidence="2">
    <location>
        <begin position="72"/>
        <end position="86"/>
    </location>
</feature>
<feature type="compositionally biased region" description="Basic and acidic residues" evidence="2">
    <location>
        <begin position="112"/>
        <end position="122"/>
    </location>
</feature>
<feature type="coiled-coil region" evidence="1">
    <location>
        <begin position="689"/>
        <end position="912"/>
    </location>
</feature>
<gene>
    <name evidence="3" type="ORF">ANCCAN_04847</name>
</gene>
<feature type="region of interest" description="Disordered" evidence="2">
    <location>
        <begin position="14"/>
        <end position="94"/>
    </location>
</feature>
<feature type="region of interest" description="Disordered" evidence="2">
    <location>
        <begin position="1242"/>
        <end position="1269"/>
    </location>
</feature>
<accession>A0A368GXL4</accession>
<name>A0A368GXL4_ANCCA</name>
<feature type="region of interest" description="Disordered" evidence="2">
    <location>
        <begin position="1541"/>
        <end position="1576"/>
    </location>
</feature>
<proteinExistence type="predicted"/>
<evidence type="ECO:0000256" key="1">
    <source>
        <dbReference type="SAM" id="Coils"/>
    </source>
</evidence>
<feature type="coiled-coil region" evidence="1">
    <location>
        <begin position="1467"/>
        <end position="1494"/>
    </location>
</feature>
<dbReference type="Proteomes" id="UP000252519">
    <property type="component" value="Unassembled WGS sequence"/>
</dbReference>
<feature type="region of interest" description="Disordered" evidence="2">
    <location>
        <begin position="103"/>
        <end position="122"/>
    </location>
</feature>
<feature type="region of interest" description="Disordered" evidence="2">
    <location>
        <begin position="505"/>
        <end position="528"/>
    </location>
</feature>
<feature type="coiled-coil region" evidence="1">
    <location>
        <begin position="171"/>
        <end position="249"/>
    </location>
</feature>